<dbReference type="Proteomes" id="UP000589085">
    <property type="component" value="Unassembled WGS sequence"/>
</dbReference>
<protein>
    <submittedName>
        <fullName evidence="1">Uncharacterized protein</fullName>
    </submittedName>
</protein>
<dbReference type="AlphaFoldDB" id="A0A7W4NR04"/>
<proteinExistence type="predicted"/>
<name>A0A7W4NR04_9PROT</name>
<gene>
    <name evidence="1" type="ORF">HLH48_22925</name>
</gene>
<comment type="caution">
    <text evidence="1">The sequence shown here is derived from an EMBL/GenBank/DDBJ whole genome shotgun (WGS) entry which is preliminary data.</text>
</comment>
<organism evidence="1 2">
    <name type="scientific">Gluconacetobacter sacchari</name>
    <dbReference type="NCBI Taxonomy" id="92759"/>
    <lineage>
        <taxon>Bacteria</taxon>
        <taxon>Pseudomonadati</taxon>
        <taxon>Pseudomonadota</taxon>
        <taxon>Alphaproteobacteria</taxon>
        <taxon>Acetobacterales</taxon>
        <taxon>Acetobacteraceae</taxon>
        <taxon>Gluconacetobacter</taxon>
    </lineage>
</organism>
<evidence type="ECO:0000313" key="1">
    <source>
        <dbReference type="EMBL" id="MBB2162927.1"/>
    </source>
</evidence>
<accession>A0A7W4NR04</accession>
<reference evidence="1 2" key="1">
    <citation type="submission" date="2020-04" db="EMBL/GenBank/DDBJ databases">
        <title>Description of novel Gluconacetobacter.</title>
        <authorList>
            <person name="Sombolestani A."/>
        </authorList>
    </citation>
    <scope>NUCLEOTIDE SEQUENCE [LARGE SCALE GENOMIC DNA]</scope>
    <source>
        <strain evidence="1 2">LMG 19747</strain>
    </source>
</reference>
<evidence type="ECO:0000313" key="2">
    <source>
        <dbReference type="Proteomes" id="UP000589085"/>
    </source>
</evidence>
<dbReference type="EMBL" id="JABEQJ010000101">
    <property type="protein sequence ID" value="MBB2162927.1"/>
    <property type="molecule type" value="Genomic_DNA"/>
</dbReference>
<sequence length="242" mass="26716">MLTSPDTGFAGRAAEAAQRYLDQRGIVRMAAPNLSPEFENPLFLRTCCDALERRGETELPRGLAGVSGVFNFYFGAVAEAITARMKLFPRLRVVERALEAITAAMVAARSGYLPINDAFVLLDGLHASNNQMQQSLFFQIENEGVLTVEPVVEDQVTTEMVRFTFERLSDHRIAQALLEAEVTDTDPAPAFMQGGKLRDYVIGQYAYRFAGIAEAFAVQLPEQYGVELLVPVHGYETSRCAV</sequence>